<reference evidence="3 4" key="2">
    <citation type="journal article" date="2024" name="Int. J. Syst. Evol. Microbiol.">
        <title>Promethearchaeum syntrophicum gen. nov., sp. nov., an anaerobic, obligately syntrophic archaeon, the first isolate of the lineage 'Asgard' archaea, and proposal of the new archaeal phylum Promethearchaeota phyl. nov. and kingdom Promethearchaeati regn. nov.</title>
        <authorList>
            <person name="Imachi H."/>
            <person name="Nobu M.K."/>
            <person name="Kato S."/>
            <person name="Takaki Y."/>
            <person name="Miyazaki M."/>
            <person name="Miyata M."/>
            <person name="Ogawara M."/>
            <person name="Saito Y."/>
            <person name="Sakai S."/>
            <person name="Tahara Y.O."/>
            <person name="Takano Y."/>
            <person name="Tasumi E."/>
            <person name="Uematsu K."/>
            <person name="Yoshimura T."/>
            <person name="Itoh T."/>
            <person name="Ohkuma M."/>
            <person name="Takai K."/>
        </authorList>
    </citation>
    <scope>NUCLEOTIDE SEQUENCE [LARGE SCALE GENOMIC DNA]</scope>
    <source>
        <strain evidence="3 4">MK-D1</strain>
    </source>
</reference>
<keyword evidence="4" id="KW-1185">Reference proteome</keyword>
<dbReference type="GeneID" id="41329731"/>
<dbReference type="Pfam" id="PF07992">
    <property type="entry name" value="Pyr_redox_2"/>
    <property type="match status" value="1"/>
</dbReference>
<dbReference type="SUPFAM" id="SSF51905">
    <property type="entry name" value="FAD/NAD(P)-binding domain"/>
    <property type="match status" value="1"/>
</dbReference>
<dbReference type="KEGG" id="psyt:DSAG12_01738"/>
<protein>
    <submittedName>
        <fullName evidence="3">NAD(P)/FAD-dependent oxidoreductase</fullName>
    </submittedName>
</protein>
<dbReference type="InterPro" id="IPR023753">
    <property type="entry name" value="FAD/NAD-binding_dom"/>
</dbReference>
<dbReference type="GO" id="GO:0016491">
    <property type="term" value="F:oxidoreductase activity"/>
    <property type="evidence" value="ECO:0007669"/>
    <property type="project" value="UniProtKB-KW"/>
</dbReference>
<dbReference type="InterPro" id="IPR036188">
    <property type="entry name" value="FAD/NAD-bd_sf"/>
</dbReference>
<dbReference type="Proteomes" id="UP000321408">
    <property type="component" value="Chromosome"/>
</dbReference>
<dbReference type="AlphaFoldDB" id="A0A5B9DA92"/>
<dbReference type="InterPro" id="IPR051691">
    <property type="entry name" value="Metab_Enz_Cyan_OpOx_G3PDH"/>
</dbReference>
<gene>
    <name evidence="3" type="ORF">DSAG12_01738</name>
</gene>
<sequence length="448" mass="49450">MKNQQTIKKNIKEYDIEVVIIGGGPAGLAAALAACDEGASVAILERDHELGGILQQCIHNGFGLRYFKEELTGPEYAQRFINKVRESGIKIFLNTMVLQISSNKTITTINPENGVVHVNAKSIVLGMGCRERTRGAINIPGTRPAGIFPAGQAQRFINIEGYFPGKRVLILGSGDIGMIMARRCMMEGIKVVAVAEVLPYPSGLKRNQVQCLDDYGIPLYLRHTIIDIRGKERVEGVTIAEIDEKWRPIPGTEKTWDVDTILFSVGLIPENELSSSAGCKIAGNGGPEVDEFLQTTVSGIFAAGNVLQVHDLVDFVTFEAARAGVNAAKYAKGIFPIKEAQNEYIFTKTGTNVGYVVPERICGLKNSKEPYEIEFSFRVKNPRQNIIVEIISNEKIIYKRKQKFVLPSEMIHLKTKLNPMDVGEDLIINIIEQDSTVNVIEREMLEGS</sequence>
<dbReference type="PRINTS" id="PR00411">
    <property type="entry name" value="PNDRDTASEI"/>
</dbReference>
<evidence type="ECO:0000313" key="4">
    <source>
        <dbReference type="Proteomes" id="UP000321408"/>
    </source>
</evidence>
<dbReference type="PANTHER" id="PTHR42949">
    <property type="entry name" value="ANAEROBIC GLYCEROL-3-PHOSPHATE DEHYDROGENASE SUBUNIT B"/>
    <property type="match status" value="1"/>
</dbReference>
<evidence type="ECO:0000313" key="3">
    <source>
        <dbReference type="EMBL" id="QEE15911.1"/>
    </source>
</evidence>
<proteinExistence type="predicted"/>
<name>A0A5B9DA92_9ARCH</name>
<dbReference type="OrthoDB" id="27340at2157"/>
<feature type="domain" description="FAD/NAD(P)-binding" evidence="2">
    <location>
        <begin position="17"/>
        <end position="308"/>
    </location>
</feature>
<dbReference type="PRINTS" id="PR00368">
    <property type="entry name" value="FADPNR"/>
</dbReference>
<evidence type="ECO:0000259" key="2">
    <source>
        <dbReference type="Pfam" id="PF07992"/>
    </source>
</evidence>
<organism evidence="3 4">
    <name type="scientific">Promethearchaeum syntrophicum</name>
    <dbReference type="NCBI Taxonomy" id="2594042"/>
    <lineage>
        <taxon>Archaea</taxon>
        <taxon>Promethearchaeati</taxon>
        <taxon>Promethearchaeota</taxon>
        <taxon>Promethearchaeia</taxon>
        <taxon>Promethearchaeales</taxon>
        <taxon>Promethearchaeaceae</taxon>
        <taxon>Promethearchaeum</taxon>
    </lineage>
</organism>
<accession>A0A5B9DA92</accession>
<reference evidence="3 4" key="1">
    <citation type="journal article" date="2020" name="Nature">
        <title>Isolation of an archaeon at the prokaryote-eukaryote interface.</title>
        <authorList>
            <person name="Imachi H."/>
            <person name="Nobu M.K."/>
            <person name="Nakahara N."/>
            <person name="Morono Y."/>
            <person name="Ogawara M."/>
            <person name="Takaki Y."/>
            <person name="Takano Y."/>
            <person name="Uematsu K."/>
            <person name="Ikuta T."/>
            <person name="Ito M."/>
            <person name="Matsui Y."/>
            <person name="Miyazaki M."/>
            <person name="Murata K."/>
            <person name="Saito Y."/>
            <person name="Sakai S."/>
            <person name="Song C."/>
            <person name="Tasumi E."/>
            <person name="Yamanaka Y."/>
            <person name="Yamaguchi T."/>
            <person name="Kamagata Y."/>
            <person name="Tamaki H."/>
            <person name="Takai K."/>
        </authorList>
    </citation>
    <scope>NUCLEOTIDE SEQUENCE [LARGE SCALE GENOMIC DNA]</scope>
    <source>
        <strain evidence="3 4">MK-D1</strain>
    </source>
</reference>
<evidence type="ECO:0000256" key="1">
    <source>
        <dbReference type="ARBA" id="ARBA00023002"/>
    </source>
</evidence>
<dbReference type="RefSeq" id="WP_147662807.1">
    <property type="nucleotide sequence ID" value="NZ_CP042905.2"/>
</dbReference>
<keyword evidence="1" id="KW-0560">Oxidoreductase</keyword>
<dbReference type="PANTHER" id="PTHR42949:SF3">
    <property type="entry name" value="ANAEROBIC GLYCEROL-3-PHOSPHATE DEHYDROGENASE SUBUNIT B"/>
    <property type="match status" value="1"/>
</dbReference>
<dbReference type="EMBL" id="CP042905">
    <property type="protein sequence ID" value="QEE15911.1"/>
    <property type="molecule type" value="Genomic_DNA"/>
</dbReference>
<dbReference type="PROSITE" id="PS51257">
    <property type="entry name" value="PROKAR_LIPOPROTEIN"/>
    <property type="match status" value="1"/>
</dbReference>
<dbReference type="Gene3D" id="3.50.50.60">
    <property type="entry name" value="FAD/NAD(P)-binding domain"/>
    <property type="match status" value="2"/>
</dbReference>